<dbReference type="EMBL" id="SJPR01000005">
    <property type="protein sequence ID" value="TWT95210.1"/>
    <property type="molecule type" value="Genomic_DNA"/>
</dbReference>
<feature type="region of interest" description="Disordered" evidence="3">
    <location>
        <begin position="1"/>
        <end position="53"/>
    </location>
</feature>
<comment type="caution">
    <text evidence="4">The sequence shown here is derived from an EMBL/GenBank/DDBJ whole genome shotgun (WGS) entry which is preliminary data.</text>
</comment>
<name>A0A5C6A741_9BACT</name>
<dbReference type="InterPro" id="IPR020904">
    <property type="entry name" value="Sc_DH/Rdtase_CS"/>
</dbReference>
<dbReference type="PANTHER" id="PTHR48107:SF16">
    <property type="entry name" value="NADPH-DEPENDENT ALDEHYDE REDUCTASE 1, CHLOROPLASTIC"/>
    <property type="match status" value="1"/>
</dbReference>
<dbReference type="Proteomes" id="UP000317421">
    <property type="component" value="Unassembled WGS sequence"/>
</dbReference>
<dbReference type="PROSITE" id="PS00061">
    <property type="entry name" value="ADH_SHORT"/>
    <property type="match status" value="1"/>
</dbReference>
<dbReference type="FunFam" id="3.40.50.720:FF:000084">
    <property type="entry name" value="Short-chain dehydrogenase reductase"/>
    <property type="match status" value="1"/>
</dbReference>
<dbReference type="PRINTS" id="PR00080">
    <property type="entry name" value="SDRFAMILY"/>
</dbReference>
<evidence type="ECO:0000313" key="5">
    <source>
        <dbReference type="Proteomes" id="UP000317421"/>
    </source>
</evidence>
<sequence length="301" mass="31748">MLAVNELPDQIELRDPRTLYPQPPFPKQSQKPPGATDAMDPVPDHGESSYQGSGKLKGLSAIVTGGDSGIGRAVAIAYAREGADVMIAYLSEDEDARSTLEVVKECGVNAQLYGGDLTDPQTAVRLVDAAVGQFGKLDLLVNNAAFQRTGGDPDEFSNEEFEKTFATNVFAPFYLSKAALDHLPAGGSIINTVSIQAYDPSSYLLAYAATKSALVSLTKGFAKLAIDQGVRVNAVAPGPVWTPFIPSTMPEEKVAKFGENTLFTRPAQPAELAPLFVWLASAAASYVTAEVYGATGGSTPV</sequence>
<organism evidence="4 5">
    <name type="scientific">Botrimarina colliarenosi</name>
    <dbReference type="NCBI Taxonomy" id="2528001"/>
    <lineage>
        <taxon>Bacteria</taxon>
        <taxon>Pseudomonadati</taxon>
        <taxon>Planctomycetota</taxon>
        <taxon>Planctomycetia</taxon>
        <taxon>Pirellulales</taxon>
        <taxon>Lacipirellulaceae</taxon>
        <taxon>Botrimarina</taxon>
    </lineage>
</organism>
<dbReference type="Pfam" id="PF13561">
    <property type="entry name" value="adh_short_C2"/>
    <property type="match status" value="1"/>
</dbReference>
<evidence type="ECO:0000256" key="2">
    <source>
        <dbReference type="ARBA" id="ARBA00023002"/>
    </source>
</evidence>
<keyword evidence="2 4" id="KW-0560">Oxidoreductase</keyword>
<reference evidence="4 5" key="1">
    <citation type="submission" date="2019-02" db="EMBL/GenBank/DDBJ databases">
        <title>Deep-cultivation of Planctomycetes and their phenomic and genomic characterization uncovers novel biology.</title>
        <authorList>
            <person name="Wiegand S."/>
            <person name="Jogler M."/>
            <person name="Boedeker C."/>
            <person name="Pinto D."/>
            <person name="Vollmers J."/>
            <person name="Rivas-Marin E."/>
            <person name="Kohn T."/>
            <person name="Peeters S.H."/>
            <person name="Heuer A."/>
            <person name="Rast P."/>
            <person name="Oberbeckmann S."/>
            <person name="Bunk B."/>
            <person name="Jeske O."/>
            <person name="Meyerdierks A."/>
            <person name="Storesund J.E."/>
            <person name="Kallscheuer N."/>
            <person name="Luecker S."/>
            <person name="Lage O.M."/>
            <person name="Pohl T."/>
            <person name="Merkel B.J."/>
            <person name="Hornburger P."/>
            <person name="Mueller R.-W."/>
            <person name="Bruemmer F."/>
            <person name="Labrenz M."/>
            <person name="Spormann A.M."/>
            <person name="Op Den Camp H."/>
            <person name="Overmann J."/>
            <person name="Amann R."/>
            <person name="Jetten M.S.M."/>
            <person name="Mascher T."/>
            <person name="Medema M.H."/>
            <person name="Devos D.P."/>
            <person name="Kaster A.-K."/>
            <person name="Ovreas L."/>
            <person name="Rohde M."/>
            <person name="Galperin M.Y."/>
            <person name="Jogler C."/>
        </authorList>
    </citation>
    <scope>NUCLEOTIDE SEQUENCE [LARGE SCALE GENOMIC DNA]</scope>
    <source>
        <strain evidence="4 5">Pla108</strain>
    </source>
</reference>
<keyword evidence="5" id="KW-1185">Reference proteome</keyword>
<comment type="similarity">
    <text evidence="1">Belongs to the short-chain dehydrogenases/reductases (SDR) family.</text>
</comment>
<accession>A0A5C6A741</accession>
<dbReference type="GO" id="GO:0016614">
    <property type="term" value="F:oxidoreductase activity, acting on CH-OH group of donors"/>
    <property type="evidence" value="ECO:0007669"/>
    <property type="project" value="UniProtKB-ARBA"/>
</dbReference>
<dbReference type="SUPFAM" id="SSF51735">
    <property type="entry name" value="NAD(P)-binding Rossmann-fold domains"/>
    <property type="match status" value="1"/>
</dbReference>
<dbReference type="PANTHER" id="PTHR48107">
    <property type="entry name" value="NADPH-DEPENDENT ALDEHYDE REDUCTASE-LIKE PROTEIN, CHLOROPLASTIC-RELATED"/>
    <property type="match status" value="1"/>
</dbReference>
<dbReference type="AlphaFoldDB" id="A0A5C6A741"/>
<evidence type="ECO:0000256" key="1">
    <source>
        <dbReference type="ARBA" id="ARBA00006484"/>
    </source>
</evidence>
<dbReference type="Gene3D" id="3.40.50.720">
    <property type="entry name" value="NAD(P)-binding Rossmann-like Domain"/>
    <property type="match status" value="1"/>
</dbReference>
<gene>
    <name evidence="4" type="primary">yghA</name>
    <name evidence="4" type="ORF">Pla108_33530</name>
</gene>
<dbReference type="OrthoDB" id="9803333at2"/>
<dbReference type="InterPro" id="IPR002347">
    <property type="entry name" value="SDR_fam"/>
</dbReference>
<evidence type="ECO:0000256" key="3">
    <source>
        <dbReference type="SAM" id="MobiDB-lite"/>
    </source>
</evidence>
<dbReference type="EC" id="1.-.-.-" evidence="4"/>
<proteinExistence type="inferred from homology"/>
<protein>
    <submittedName>
        <fullName evidence="4">Putative oxidoreductase YghA</fullName>
        <ecNumber evidence="4">1.-.-.-</ecNumber>
    </submittedName>
</protein>
<evidence type="ECO:0000313" key="4">
    <source>
        <dbReference type="EMBL" id="TWT95210.1"/>
    </source>
</evidence>
<dbReference type="RefSeq" id="WP_146446065.1">
    <property type="nucleotide sequence ID" value="NZ_SJPR01000005.1"/>
</dbReference>
<dbReference type="InterPro" id="IPR036291">
    <property type="entry name" value="NAD(P)-bd_dom_sf"/>
</dbReference>
<dbReference type="PRINTS" id="PR00081">
    <property type="entry name" value="GDHRDH"/>
</dbReference>